<proteinExistence type="predicted"/>
<evidence type="ECO:0000313" key="1">
    <source>
        <dbReference type="EMBL" id="MCI63539.1"/>
    </source>
</evidence>
<evidence type="ECO:0000313" key="2">
    <source>
        <dbReference type="Proteomes" id="UP000265520"/>
    </source>
</evidence>
<protein>
    <submittedName>
        <fullName evidence="1">Uncharacterized protein</fullName>
    </submittedName>
</protein>
<organism evidence="1 2">
    <name type="scientific">Trifolium medium</name>
    <dbReference type="NCBI Taxonomy" id="97028"/>
    <lineage>
        <taxon>Eukaryota</taxon>
        <taxon>Viridiplantae</taxon>
        <taxon>Streptophyta</taxon>
        <taxon>Embryophyta</taxon>
        <taxon>Tracheophyta</taxon>
        <taxon>Spermatophyta</taxon>
        <taxon>Magnoliopsida</taxon>
        <taxon>eudicotyledons</taxon>
        <taxon>Gunneridae</taxon>
        <taxon>Pentapetalae</taxon>
        <taxon>rosids</taxon>
        <taxon>fabids</taxon>
        <taxon>Fabales</taxon>
        <taxon>Fabaceae</taxon>
        <taxon>Papilionoideae</taxon>
        <taxon>50 kb inversion clade</taxon>
        <taxon>NPAAA clade</taxon>
        <taxon>Hologalegina</taxon>
        <taxon>IRL clade</taxon>
        <taxon>Trifolieae</taxon>
        <taxon>Trifolium</taxon>
    </lineage>
</organism>
<keyword evidence="2" id="KW-1185">Reference proteome</keyword>
<dbReference type="AlphaFoldDB" id="A0A392TQR4"/>
<sequence>SAIPTPSTFSVHSMGVS</sequence>
<feature type="non-terminal residue" evidence="1">
    <location>
        <position position="1"/>
    </location>
</feature>
<accession>A0A392TQR4</accession>
<dbReference type="EMBL" id="LXQA010638897">
    <property type="protein sequence ID" value="MCI63539.1"/>
    <property type="molecule type" value="Genomic_DNA"/>
</dbReference>
<comment type="caution">
    <text evidence="1">The sequence shown here is derived from an EMBL/GenBank/DDBJ whole genome shotgun (WGS) entry which is preliminary data.</text>
</comment>
<reference evidence="1 2" key="1">
    <citation type="journal article" date="2018" name="Front. Plant Sci.">
        <title>Red Clover (Trifolium pratense) and Zigzag Clover (T. medium) - A Picture of Genomic Similarities and Differences.</title>
        <authorList>
            <person name="Dluhosova J."/>
            <person name="Istvanek J."/>
            <person name="Nedelnik J."/>
            <person name="Repkova J."/>
        </authorList>
    </citation>
    <scope>NUCLEOTIDE SEQUENCE [LARGE SCALE GENOMIC DNA]</scope>
    <source>
        <strain evidence="2">cv. 10/8</strain>
        <tissue evidence="1">Leaf</tissue>
    </source>
</reference>
<dbReference type="Proteomes" id="UP000265520">
    <property type="component" value="Unassembled WGS sequence"/>
</dbReference>
<name>A0A392TQR4_9FABA</name>